<sequence>MSNISTEANNVIPFAFEAKSVRVQEVGGAPWFCATDVCSILGYRNAPDAISKHCREAGIAKRDISSSGQKRSLAFIDEGNLYRLIIKSRKVEALRFEAWVCDEVLPSIRKHGHYVDHHGSMGDLVGAVIGTSGENVLDRVIDQKASPVPHSLQRSFKQTMKSRLRSRFNVHRTALIPAECLADACNFVAAYALEGEWIGRLDTDGLFFSNQEVGHIYLLMSRHYCLQEDRSAILASARTLDSRVLMRVFDQINEGRSSFAALDARRSEIYGIYRANGCSPGGYAIVA</sequence>
<accession>A0AAC9FXZ4</accession>
<evidence type="ECO:0000313" key="2">
    <source>
        <dbReference type="EMBL" id="ANH98932.1"/>
    </source>
</evidence>
<evidence type="ECO:0000313" key="3">
    <source>
        <dbReference type="Proteomes" id="UP000078142"/>
    </source>
</evidence>
<name>A0AAC9FXZ4_9PSED</name>
<evidence type="ECO:0000259" key="1">
    <source>
        <dbReference type="PROSITE" id="PS51750"/>
    </source>
</evidence>
<dbReference type="Pfam" id="PF02498">
    <property type="entry name" value="Bro-N"/>
    <property type="match status" value="1"/>
</dbReference>
<gene>
    <name evidence="2" type="ORF">A8L59_16420</name>
</gene>
<feature type="domain" description="Bro-N" evidence="1">
    <location>
        <begin position="1"/>
        <end position="112"/>
    </location>
</feature>
<dbReference type="AlphaFoldDB" id="A0AAC9FXZ4"/>
<dbReference type="InterPro" id="IPR003497">
    <property type="entry name" value="BRO_N_domain"/>
</dbReference>
<dbReference type="EMBL" id="CP015852">
    <property type="protein sequence ID" value="ANH98932.1"/>
    <property type="molecule type" value="Genomic_DNA"/>
</dbReference>
<organism evidence="2 3">
    <name type="scientific">Pseudomonas koreensis</name>
    <dbReference type="NCBI Taxonomy" id="198620"/>
    <lineage>
        <taxon>Bacteria</taxon>
        <taxon>Pseudomonadati</taxon>
        <taxon>Pseudomonadota</taxon>
        <taxon>Gammaproteobacteria</taxon>
        <taxon>Pseudomonadales</taxon>
        <taxon>Pseudomonadaceae</taxon>
        <taxon>Pseudomonas</taxon>
    </lineage>
</organism>
<dbReference type="PANTHER" id="PTHR36180">
    <property type="entry name" value="DNA-BINDING PROTEIN-RELATED-RELATED"/>
    <property type="match status" value="1"/>
</dbReference>
<proteinExistence type="predicted"/>
<dbReference type="Proteomes" id="UP000078142">
    <property type="component" value="Chromosome"/>
</dbReference>
<dbReference type="SMART" id="SM01040">
    <property type="entry name" value="Bro-N"/>
    <property type="match status" value="1"/>
</dbReference>
<dbReference type="PROSITE" id="PS51750">
    <property type="entry name" value="BRO_N"/>
    <property type="match status" value="1"/>
</dbReference>
<protein>
    <submittedName>
        <fullName evidence="2">Antirepressor</fullName>
    </submittedName>
</protein>
<reference evidence="2 3" key="1">
    <citation type="submission" date="2016-05" db="EMBL/GenBank/DDBJ databases">
        <authorList>
            <person name="Wang S."/>
            <person name="Zhu B."/>
        </authorList>
    </citation>
    <scope>NUCLEOTIDE SEQUENCE [LARGE SCALE GENOMIC DNA]</scope>
    <source>
        <strain evidence="2 3">CRS05-R5</strain>
    </source>
</reference>
<dbReference type="PANTHER" id="PTHR36180:SF2">
    <property type="entry name" value="BRO FAMILY PROTEIN"/>
    <property type="match status" value="1"/>
</dbReference>